<feature type="transmembrane region" description="Helical" evidence="1">
    <location>
        <begin position="12"/>
        <end position="31"/>
    </location>
</feature>
<keyword evidence="3" id="KW-1185">Reference proteome</keyword>
<dbReference type="Proteomes" id="UP000286934">
    <property type="component" value="Unassembled WGS sequence"/>
</dbReference>
<comment type="caution">
    <text evidence="2">The sequence shown here is derived from an EMBL/GenBank/DDBJ whole genome shotgun (WGS) entry which is preliminary data.</text>
</comment>
<evidence type="ECO:0000256" key="1">
    <source>
        <dbReference type="SAM" id="Phobius"/>
    </source>
</evidence>
<dbReference type="AlphaFoldDB" id="A0A432WXW6"/>
<organism evidence="2 3">
    <name type="scientific">Aliidiomarina shirensis</name>
    <dbReference type="NCBI Taxonomy" id="1048642"/>
    <lineage>
        <taxon>Bacteria</taxon>
        <taxon>Pseudomonadati</taxon>
        <taxon>Pseudomonadota</taxon>
        <taxon>Gammaproteobacteria</taxon>
        <taxon>Alteromonadales</taxon>
        <taxon>Idiomarinaceae</taxon>
        <taxon>Aliidiomarina</taxon>
    </lineage>
</organism>
<evidence type="ECO:0000313" key="3">
    <source>
        <dbReference type="Proteomes" id="UP000286934"/>
    </source>
</evidence>
<dbReference type="EMBL" id="PIPP01000001">
    <property type="protein sequence ID" value="RUO38624.1"/>
    <property type="molecule type" value="Genomic_DNA"/>
</dbReference>
<feature type="transmembrane region" description="Helical" evidence="1">
    <location>
        <begin position="43"/>
        <end position="65"/>
    </location>
</feature>
<keyword evidence="1" id="KW-0472">Membrane</keyword>
<gene>
    <name evidence="2" type="ORF">CWE13_02980</name>
</gene>
<accession>A0A432WXW6</accession>
<proteinExistence type="predicted"/>
<reference evidence="3" key="1">
    <citation type="journal article" date="2018" name="Front. Microbiol.">
        <title>Genome-Based Analysis Reveals the Taxonomy and Diversity of the Family Idiomarinaceae.</title>
        <authorList>
            <person name="Liu Y."/>
            <person name="Lai Q."/>
            <person name="Shao Z."/>
        </authorList>
    </citation>
    <scope>NUCLEOTIDE SEQUENCE [LARGE SCALE GENOMIC DNA]</scope>
    <source>
        <strain evidence="3">AIS</strain>
    </source>
</reference>
<sequence>MNFSEDRILKNRIYAYIAFSFVVFFGAIRLLEPYEERFVDLSGIWLVLGVLFLYCISLLLEYLTYKVLNKYLYKR</sequence>
<keyword evidence="1" id="KW-1133">Transmembrane helix</keyword>
<name>A0A432WXW6_9GAMM</name>
<protein>
    <submittedName>
        <fullName evidence="2">Uncharacterized protein</fullName>
    </submittedName>
</protein>
<evidence type="ECO:0000313" key="2">
    <source>
        <dbReference type="EMBL" id="RUO38624.1"/>
    </source>
</evidence>
<keyword evidence="1" id="KW-0812">Transmembrane</keyword>